<comment type="caution">
    <text evidence="1">The sequence shown here is derived from an EMBL/GenBank/DDBJ whole genome shotgun (WGS) entry which is preliminary data.</text>
</comment>
<organism evidence="1 2">
    <name type="scientific">Metabacillus niabensis</name>
    <dbReference type="NCBI Taxonomy" id="324854"/>
    <lineage>
        <taxon>Bacteria</taxon>
        <taxon>Bacillati</taxon>
        <taxon>Bacillota</taxon>
        <taxon>Bacilli</taxon>
        <taxon>Bacillales</taxon>
        <taxon>Bacillaceae</taxon>
        <taxon>Metabacillus</taxon>
    </lineage>
</organism>
<reference evidence="1 2" key="1">
    <citation type="submission" date="2023-07" db="EMBL/GenBank/DDBJ databases">
        <title>Genomic Encyclopedia of Type Strains, Phase IV (KMG-IV): sequencing the most valuable type-strain genomes for metagenomic binning, comparative biology and taxonomic classification.</title>
        <authorList>
            <person name="Goeker M."/>
        </authorList>
    </citation>
    <scope>NUCLEOTIDE SEQUENCE [LARGE SCALE GENOMIC DNA]</scope>
    <source>
        <strain evidence="1 2">DSM 17723</strain>
    </source>
</reference>
<accession>A0ABT9Z4K5</accession>
<dbReference type="EMBL" id="JAUSTZ010000007">
    <property type="protein sequence ID" value="MDQ0226894.1"/>
    <property type="molecule type" value="Genomic_DNA"/>
</dbReference>
<evidence type="ECO:0000313" key="2">
    <source>
        <dbReference type="Proteomes" id="UP001232245"/>
    </source>
</evidence>
<name>A0ABT9Z4K5_9BACI</name>
<evidence type="ECO:0008006" key="3">
    <source>
        <dbReference type="Google" id="ProtNLM"/>
    </source>
</evidence>
<dbReference type="Proteomes" id="UP001232245">
    <property type="component" value="Unassembled WGS sequence"/>
</dbReference>
<dbReference type="RefSeq" id="WP_095299180.1">
    <property type="nucleotide sequence ID" value="NZ_JAUSTZ010000007.1"/>
</dbReference>
<evidence type="ECO:0000313" key="1">
    <source>
        <dbReference type="EMBL" id="MDQ0226894.1"/>
    </source>
</evidence>
<sequence>MKLTLKLLAIYIIFFSIFIPYERTEAASMIKVLDIKSNSVIKEAETSVEMDDEVIKAIKSIKRVTVQASPIPQEGYLIKIPLTKSVKVENKWFNDIISEVLIVSGPTMKQDRIILYNDENVPLFFDIEYKLPVLKKKFKLNE</sequence>
<proteinExistence type="predicted"/>
<gene>
    <name evidence="1" type="ORF">J2S02_003239</name>
</gene>
<protein>
    <recommendedName>
        <fullName evidence="3">Copper amine oxidase-like N-terminal domain-containing protein</fullName>
    </recommendedName>
</protein>
<keyword evidence="2" id="KW-1185">Reference proteome</keyword>